<accession>A0A329RLC0</accession>
<dbReference type="InterPro" id="IPR036249">
    <property type="entry name" value="Thioredoxin-like_sf"/>
</dbReference>
<dbReference type="Gene3D" id="3.40.30.10">
    <property type="entry name" value="Glutaredoxin"/>
    <property type="match status" value="1"/>
</dbReference>
<sequence length="131" mass="15077">MSQTAKEAFRYSSIPDAQVFGLYFSANYCKLCRNFTPKLTELYLHLRERGLKSCWWDRTKRRRRMMPTSLNNRGRPSVSMMTSEGNVVNRDGRSLVNIAAINENNHQTVEWVASQVGVGSPFRYDSGNSDF</sequence>
<proteinExistence type="predicted"/>
<dbReference type="EMBL" id="MJFZ01000736">
    <property type="protein sequence ID" value="RAW25563.1"/>
    <property type="molecule type" value="Genomic_DNA"/>
</dbReference>
<protein>
    <recommendedName>
        <fullName evidence="3">Thioredoxin-like fold</fullName>
    </recommendedName>
</protein>
<evidence type="ECO:0000313" key="2">
    <source>
        <dbReference type="Proteomes" id="UP000251314"/>
    </source>
</evidence>
<keyword evidence="2" id="KW-1185">Reference proteome</keyword>
<gene>
    <name evidence="1" type="ORF">PC110_g18008</name>
</gene>
<comment type="caution">
    <text evidence="1">The sequence shown here is derived from an EMBL/GenBank/DDBJ whole genome shotgun (WGS) entry which is preliminary data.</text>
</comment>
<dbReference type="OrthoDB" id="189920at2759"/>
<name>A0A329RLC0_9STRA</name>
<organism evidence="1 2">
    <name type="scientific">Phytophthora cactorum</name>
    <dbReference type="NCBI Taxonomy" id="29920"/>
    <lineage>
        <taxon>Eukaryota</taxon>
        <taxon>Sar</taxon>
        <taxon>Stramenopiles</taxon>
        <taxon>Oomycota</taxon>
        <taxon>Peronosporomycetes</taxon>
        <taxon>Peronosporales</taxon>
        <taxon>Peronosporaceae</taxon>
        <taxon>Phytophthora</taxon>
    </lineage>
</organism>
<reference evidence="1 2" key="1">
    <citation type="submission" date="2018-01" db="EMBL/GenBank/DDBJ databases">
        <title>Draft genome of the strawberry crown rot pathogen Phytophthora cactorum.</title>
        <authorList>
            <person name="Armitage A.D."/>
            <person name="Lysoe E."/>
            <person name="Nellist C.F."/>
            <person name="Harrison R.J."/>
            <person name="Brurberg M.B."/>
        </authorList>
    </citation>
    <scope>NUCLEOTIDE SEQUENCE [LARGE SCALE GENOMIC DNA]</scope>
    <source>
        <strain evidence="1 2">10300</strain>
    </source>
</reference>
<dbReference type="VEuPathDB" id="FungiDB:PC110_g18008"/>
<dbReference type="Proteomes" id="UP000251314">
    <property type="component" value="Unassembled WGS sequence"/>
</dbReference>
<evidence type="ECO:0000313" key="1">
    <source>
        <dbReference type="EMBL" id="RAW25563.1"/>
    </source>
</evidence>
<dbReference type="AlphaFoldDB" id="A0A329RLC0"/>
<evidence type="ECO:0008006" key="3">
    <source>
        <dbReference type="Google" id="ProtNLM"/>
    </source>
</evidence>
<dbReference type="SUPFAM" id="SSF52833">
    <property type="entry name" value="Thioredoxin-like"/>
    <property type="match status" value="1"/>
</dbReference>